<gene>
    <name evidence="1" type="ORF">BAE44_0023089</name>
</gene>
<reference evidence="1 2" key="1">
    <citation type="submission" date="2016-09" db="EMBL/GenBank/DDBJ databases">
        <title>The draft genome of Dichanthelium oligosanthes: A C3 panicoid grass species.</title>
        <authorList>
            <person name="Studer A.J."/>
            <person name="Schnable J.C."/>
            <person name="Brutnell T.P."/>
        </authorList>
    </citation>
    <scope>NUCLEOTIDE SEQUENCE [LARGE SCALE GENOMIC DNA]</scope>
    <source>
        <strain evidence="2">cv. Kellogg 1175</strain>
        <tissue evidence="1">Leaf</tissue>
    </source>
</reference>
<dbReference type="STRING" id="888268.A0A1E5USK6"/>
<dbReference type="Proteomes" id="UP000095767">
    <property type="component" value="Unassembled WGS sequence"/>
</dbReference>
<proteinExistence type="predicted"/>
<evidence type="ECO:0000313" key="2">
    <source>
        <dbReference type="Proteomes" id="UP000095767"/>
    </source>
</evidence>
<dbReference type="EMBL" id="LWDX02065112">
    <property type="protein sequence ID" value="OEL15892.1"/>
    <property type="molecule type" value="Genomic_DNA"/>
</dbReference>
<comment type="caution">
    <text evidence="1">The sequence shown here is derived from an EMBL/GenBank/DDBJ whole genome shotgun (WGS) entry which is preliminary data.</text>
</comment>
<name>A0A1E5USK6_9POAL</name>
<protein>
    <recommendedName>
        <fullName evidence="3">FBD domain-containing protein</fullName>
    </recommendedName>
</protein>
<sequence length="174" mass="20189">MLKRLSELAYYQGLGETFELLCHKYFFVIAALVLLKLLLQLHDTDSDINNLIFSCPRLCTLRLKYFEGTKCLNIQAQYLSKGCLLTKLPGVFDNLEKICIVGHMWNWEENNACAEDSWPEDMCDEDYTKIQAPTLDHLVMVTLHDFMDFDYEIALLGLLLNWAQAARRTENRCP</sequence>
<keyword evidence="2" id="KW-1185">Reference proteome</keyword>
<dbReference type="OrthoDB" id="706639at2759"/>
<dbReference type="AlphaFoldDB" id="A0A1E5USK6"/>
<evidence type="ECO:0000313" key="1">
    <source>
        <dbReference type="EMBL" id="OEL15892.1"/>
    </source>
</evidence>
<evidence type="ECO:0008006" key="3">
    <source>
        <dbReference type="Google" id="ProtNLM"/>
    </source>
</evidence>
<accession>A0A1E5USK6</accession>
<organism evidence="1 2">
    <name type="scientific">Dichanthelium oligosanthes</name>
    <dbReference type="NCBI Taxonomy" id="888268"/>
    <lineage>
        <taxon>Eukaryota</taxon>
        <taxon>Viridiplantae</taxon>
        <taxon>Streptophyta</taxon>
        <taxon>Embryophyta</taxon>
        <taxon>Tracheophyta</taxon>
        <taxon>Spermatophyta</taxon>
        <taxon>Magnoliopsida</taxon>
        <taxon>Liliopsida</taxon>
        <taxon>Poales</taxon>
        <taxon>Poaceae</taxon>
        <taxon>PACMAD clade</taxon>
        <taxon>Panicoideae</taxon>
        <taxon>Panicodae</taxon>
        <taxon>Paniceae</taxon>
        <taxon>Dichantheliinae</taxon>
        <taxon>Dichanthelium</taxon>
    </lineage>
</organism>